<dbReference type="EMBL" id="CP025611">
    <property type="protein sequence ID" value="AUN29306.1"/>
    <property type="molecule type" value="Genomic_DNA"/>
</dbReference>
<feature type="region of interest" description="Disordered" evidence="1">
    <location>
        <begin position="200"/>
        <end position="219"/>
    </location>
</feature>
<evidence type="ECO:0000313" key="3">
    <source>
        <dbReference type="Proteomes" id="UP000234752"/>
    </source>
</evidence>
<evidence type="ECO:0000313" key="2">
    <source>
        <dbReference type="EMBL" id="AUN29306.1"/>
    </source>
</evidence>
<gene>
    <name evidence="2" type="ORF">C0V82_02900</name>
</gene>
<accession>A0A2K9N9S5</accession>
<feature type="compositionally biased region" description="Basic and acidic residues" evidence="1">
    <location>
        <begin position="207"/>
        <end position="219"/>
    </location>
</feature>
<evidence type="ECO:0000256" key="1">
    <source>
        <dbReference type="SAM" id="MobiDB-lite"/>
    </source>
</evidence>
<evidence type="ECO:0008006" key="4">
    <source>
        <dbReference type="Google" id="ProtNLM"/>
    </source>
</evidence>
<organism evidence="2 3">
    <name type="scientific">Niveispirillum cyanobacteriorum</name>
    <dbReference type="NCBI Taxonomy" id="1612173"/>
    <lineage>
        <taxon>Bacteria</taxon>
        <taxon>Pseudomonadati</taxon>
        <taxon>Pseudomonadota</taxon>
        <taxon>Alphaproteobacteria</taxon>
        <taxon>Rhodospirillales</taxon>
        <taxon>Azospirillaceae</taxon>
        <taxon>Niveispirillum</taxon>
    </lineage>
</organism>
<proteinExistence type="predicted"/>
<dbReference type="KEGG" id="ncb:C0V82_02900"/>
<keyword evidence="3" id="KW-1185">Reference proteome</keyword>
<dbReference type="AlphaFoldDB" id="A0A2K9N9S5"/>
<sequence>MMALSRSVLLGLGLLLIARPAWAEKLPVPVATFSAAQNLNVDGVALSARIFHDKGLERRESRVDGLNNLLIIRPDQGEALVVQPESNMGMKLPLTDPEVGMVASSLAQLSGTREGSETLSGETVTRYRVQDITPDGAGFDGRVWVTRDGIYVKMEGRTSGEGAVSIAMTLTDIRRGPQDPALFTPPAGLSVMTLDPIEGRMPPAFQADKEKAAKEGAPK</sequence>
<reference evidence="2 3" key="1">
    <citation type="submission" date="2017-12" db="EMBL/GenBank/DDBJ databases">
        <title>Genomes of bacteria within cyanobacterial aggregates.</title>
        <authorList>
            <person name="Cai H."/>
        </authorList>
    </citation>
    <scope>NUCLEOTIDE SEQUENCE [LARGE SCALE GENOMIC DNA]</scope>
    <source>
        <strain evidence="2 3">TH16</strain>
    </source>
</reference>
<dbReference type="Proteomes" id="UP000234752">
    <property type="component" value="Chromosome eg_1"/>
</dbReference>
<name>A0A2K9N9S5_9PROT</name>
<protein>
    <recommendedName>
        <fullName evidence="4">DUF4412 domain-containing protein</fullName>
    </recommendedName>
</protein>
<dbReference type="RefSeq" id="WP_102111045.1">
    <property type="nucleotide sequence ID" value="NZ_BMGN01000004.1"/>
</dbReference>
<dbReference type="OrthoDB" id="7348192at2"/>